<organism evidence="1 2">
    <name type="scientific">Schumannella luteola</name>
    <dbReference type="NCBI Taxonomy" id="472059"/>
    <lineage>
        <taxon>Bacteria</taxon>
        <taxon>Bacillati</taxon>
        <taxon>Actinomycetota</taxon>
        <taxon>Actinomycetes</taxon>
        <taxon>Micrococcales</taxon>
        <taxon>Microbacteriaceae</taxon>
        <taxon>Schumannella</taxon>
    </lineage>
</organism>
<reference evidence="1 2" key="1">
    <citation type="submission" date="2020-07" db="EMBL/GenBank/DDBJ databases">
        <title>Sequencing the genomes of 1000 actinobacteria strains.</title>
        <authorList>
            <person name="Klenk H.-P."/>
        </authorList>
    </citation>
    <scope>NUCLEOTIDE SEQUENCE [LARGE SCALE GENOMIC DNA]</scope>
    <source>
        <strain evidence="1 2">DSM 23141</strain>
    </source>
</reference>
<dbReference type="RefSeq" id="WP_179564731.1">
    <property type="nucleotide sequence ID" value="NZ_JACBZY010000001.1"/>
</dbReference>
<gene>
    <name evidence="1" type="ORF">BJ979_000423</name>
</gene>
<comment type="caution">
    <text evidence="1">The sequence shown here is derived from an EMBL/GenBank/DDBJ whole genome shotgun (WGS) entry which is preliminary data.</text>
</comment>
<dbReference type="EMBL" id="JACBZY010000001">
    <property type="protein sequence ID" value="NYG97797.1"/>
    <property type="molecule type" value="Genomic_DNA"/>
</dbReference>
<name>A0A852YDR2_9MICO</name>
<sequence length="306" mass="33786">MTIWIERARVGRPDSAAVLAVVAGNRAWVYSPEYGLLSPRGLSRGAGYELIFGENSLSPDGRFLSYEEHHRNGFFERVDQVRYDVAAGAAEVGERWPHFEDGASSVRMRHVVDTGTHPTRTIYELRDGSCARTLPIEDLCHSNWTGSPLQFSPDRRRIAVSAQAGPGEQCVVVLDLDTDEVRRYPGVMLASSGAWNPDTGRLLVAEVSSADSFALDLVTGERAPVRSRIHYDGRGHFPSVIGWLTARTVLFYRAIPSIRRIKIASFDLDTGVESQLLELPMTAGAMSLLGVFMAPRLFLQNPSLLD</sequence>
<dbReference type="InterPro" id="IPR011042">
    <property type="entry name" value="6-blade_b-propeller_TolB-like"/>
</dbReference>
<dbReference type="SUPFAM" id="SSF50969">
    <property type="entry name" value="YVTN repeat-like/Quinoprotein amine dehydrogenase"/>
    <property type="match status" value="1"/>
</dbReference>
<dbReference type="AlphaFoldDB" id="A0A852YDR2"/>
<evidence type="ECO:0000313" key="1">
    <source>
        <dbReference type="EMBL" id="NYG97797.1"/>
    </source>
</evidence>
<accession>A0A852YDR2</accession>
<dbReference type="InterPro" id="IPR011044">
    <property type="entry name" value="Quino_amine_DH_bsu"/>
</dbReference>
<proteinExistence type="predicted"/>
<protein>
    <submittedName>
        <fullName evidence="1">Uncharacterized protein</fullName>
    </submittedName>
</protein>
<dbReference type="Gene3D" id="2.120.10.30">
    <property type="entry name" value="TolB, C-terminal domain"/>
    <property type="match status" value="1"/>
</dbReference>
<keyword evidence="2" id="KW-1185">Reference proteome</keyword>
<dbReference type="Proteomes" id="UP000553888">
    <property type="component" value="Unassembled WGS sequence"/>
</dbReference>
<evidence type="ECO:0000313" key="2">
    <source>
        <dbReference type="Proteomes" id="UP000553888"/>
    </source>
</evidence>